<organism evidence="1 2">
    <name type="scientific">Puccinia striiformis f. sp. tritici</name>
    <dbReference type="NCBI Taxonomy" id="168172"/>
    <lineage>
        <taxon>Eukaryota</taxon>
        <taxon>Fungi</taxon>
        <taxon>Dikarya</taxon>
        <taxon>Basidiomycota</taxon>
        <taxon>Pucciniomycotina</taxon>
        <taxon>Pucciniomycetes</taxon>
        <taxon>Pucciniales</taxon>
        <taxon>Pucciniaceae</taxon>
        <taxon>Puccinia</taxon>
    </lineage>
</organism>
<keyword evidence="2" id="KW-1185">Reference proteome</keyword>
<evidence type="ECO:0000313" key="2">
    <source>
        <dbReference type="Proteomes" id="UP001060170"/>
    </source>
</evidence>
<protein>
    <submittedName>
        <fullName evidence="1">Uncharacterized protein</fullName>
    </submittedName>
</protein>
<accession>A0ACC0EZ74</accession>
<reference evidence="2" key="2">
    <citation type="journal article" date="2018" name="Mol. Plant Microbe Interact.">
        <title>Genome sequence resources for the wheat stripe rust pathogen (Puccinia striiformis f. sp. tritici) and the barley stripe rust pathogen (Puccinia striiformis f. sp. hordei).</title>
        <authorList>
            <person name="Xia C."/>
            <person name="Wang M."/>
            <person name="Yin C."/>
            <person name="Cornejo O.E."/>
            <person name="Hulbert S.H."/>
            <person name="Chen X."/>
        </authorList>
    </citation>
    <scope>NUCLEOTIDE SEQUENCE [LARGE SCALE GENOMIC DNA]</scope>
    <source>
        <strain evidence="2">93-210</strain>
    </source>
</reference>
<proteinExistence type="predicted"/>
<sequence length="95" mass="10918">MEIAKRVSSRPPSHTQEVPIADQNPFELGGQAIFDKELVLCTEWCRHGHLVSRHCFCEKGFAYPNHERLGRLETRLTICISSSTNHHFVSRETSR</sequence>
<evidence type="ECO:0000313" key="1">
    <source>
        <dbReference type="EMBL" id="KAI7962364.1"/>
    </source>
</evidence>
<gene>
    <name evidence="1" type="ORF">MJO28_000458</name>
</gene>
<name>A0ACC0EZ74_9BASI</name>
<dbReference type="EMBL" id="CM045865">
    <property type="protein sequence ID" value="KAI7962364.1"/>
    <property type="molecule type" value="Genomic_DNA"/>
</dbReference>
<reference evidence="1 2" key="3">
    <citation type="journal article" date="2022" name="Microbiol. Spectr.">
        <title>Folding features and dynamics of 3D genome architecture in plant fungal pathogens.</title>
        <authorList>
            <person name="Xia C."/>
        </authorList>
    </citation>
    <scope>NUCLEOTIDE SEQUENCE [LARGE SCALE GENOMIC DNA]</scope>
    <source>
        <strain evidence="1 2">93-210</strain>
    </source>
</reference>
<dbReference type="Proteomes" id="UP001060170">
    <property type="component" value="Chromosome 1"/>
</dbReference>
<comment type="caution">
    <text evidence="1">The sequence shown here is derived from an EMBL/GenBank/DDBJ whole genome shotgun (WGS) entry which is preliminary data.</text>
</comment>
<reference evidence="2" key="1">
    <citation type="journal article" date="2018" name="BMC Genomics">
        <title>Genomic insights into host adaptation between the wheat stripe rust pathogen (Puccinia striiformis f. sp. tritici) and the barley stripe rust pathogen (Puccinia striiformis f. sp. hordei).</title>
        <authorList>
            <person name="Xia C."/>
            <person name="Wang M."/>
            <person name="Yin C."/>
            <person name="Cornejo O.E."/>
            <person name="Hulbert S.H."/>
            <person name="Chen X."/>
        </authorList>
    </citation>
    <scope>NUCLEOTIDE SEQUENCE [LARGE SCALE GENOMIC DNA]</scope>
    <source>
        <strain evidence="2">93-210</strain>
    </source>
</reference>